<sequence length="96" mass="9691">MSTSPADGISKLSVEDASNNEAPPPHDRSAASPTSEATPANSAREVPASSAEVTAASPSKAPVPAEGVVDTKPARTTCGVCEKEPSKYKCPHCSLA</sequence>
<name>A0AA97PJ35_PYRO3</name>
<evidence type="ECO:0000313" key="3">
    <source>
        <dbReference type="EMBL" id="ELQ36409.1"/>
    </source>
</evidence>
<dbReference type="Proteomes" id="UP000011086">
    <property type="component" value="Unassembled WGS sequence"/>
</dbReference>
<gene>
    <name evidence="3" type="ORF">OOU_Y34scaffold00663g9</name>
</gene>
<dbReference type="AlphaFoldDB" id="A0AA97PJ35"/>
<dbReference type="Pfam" id="PF04438">
    <property type="entry name" value="zf-HIT"/>
    <property type="match status" value="1"/>
</dbReference>
<protein>
    <recommendedName>
        <fullName evidence="2">HIT-type domain-containing protein</fullName>
    </recommendedName>
</protein>
<dbReference type="SUPFAM" id="SSF144232">
    <property type="entry name" value="HIT/MYND zinc finger-like"/>
    <property type="match status" value="1"/>
</dbReference>
<proteinExistence type="predicted"/>
<feature type="region of interest" description="Disordered" evidence="1">
    <location>
        <begin position="1"/>
        <end position="73"/>
    </location>
</feature>
<organism evidence="3">
    <name type="scientific">Pyricularia oryzae (strain Y34)</name>
    <name type="common">Rice blast fungus</name>
    <name type="synonym">Magnaporthe oryzae</name>
    <dbReference type="NCBI Taxonomy" id="1143189"/>
    <lineage>
        <taxon>Eukaryota</taxon>
        <taxon>Fungi</taxon>
        <taxon>Dikarya</taxon>
        <taxon>Ascomycota</taxon>
        <taxon>Pezizomycotina</taxon>
        <taxon>Sordariomycetes</taxon>
        <taxon>Sordariomycetidae</taxon>
        <taxon>Magnaporthales</taxon>
        <taxon>Pyriculariaceae</taxon>
        <taxon>Pyricularia</taxon>
    </lineage>
</organism>
<evidence type="ECO:0000256" key="1">
    <source>
        <dbReference type="SAM" id="MobiDB-lite"/>
    </source>
</evidence>
<dbReference type="Gene3D" id="3.30.60.190">
    <property type="match status" value="1"/>
</dbReference>
<evidence type="ECO:0000259" key="2">
    <source>
        <dbReference type="Pfam" id="PF04438"/>
    </source>
</evidence>
<feature type="compositionally biased region" description="Low complexity" evidence="1">
    <location>
        <begin position="30"/>
        <end position="43"/>
    </location>
</feature>
<accession>A0AA97PJ35</accession>
<reference evidence="3" key="1">
    <citation type="journal article" date="2012" name="PLoS Genet.">
        <title>Comparative analysis of the genomes of two field isolates of the rice blast fungus Magnaporthe oryzae.</title>
        <authorList>
            <person name="Xue M."/>
            <person name="Yang J."/>
            <person name="Li Z."/>
            <person name="Hu S."/>
            <person name="Yao N."/>
            <person name="Dean R.A."/>
            <person name="Zhao W."/>
            <person name="Shen M."/>
            <person name="Zhang H."/>
            <person name="Li C."/>
            <person name="Liu L."/>
            <person name="Cao L."/>
            <person name="Xu X."/>
            <person name="Xing Y."/>
            <person name="Hsiang T."/>
            <person name="Zhang Z."/>
            <person name="Xu J.R."/>
            <person name="Peng Y.L."/>
        </authorList>
    </citation>
    <scope>NUCLEOTIDE SEQUENCE</scope>
    <source>
        <strain evidence="3">Y34</strain>
    </source>
</reference>
<dbReference type="InterPro" id="IPR007529">
    <property type="entry name" value="Znf_HIT"/>
</dbReference>
<feature type="domain" description="HIT-type" evidence="2">
    <location>
        <begin position="75"/>
        <end position="94"/>
    </location>
</feature>
<dbReference type="EMBL" id="JH794028">
    <property type="protein sequence ID" value="ELQ36409.1"/>
    <property type="molecule type" value="Genomic_DNA"/>
</dbReference>